<sequence>MGKKKIPFKHQLKTVQDITDRISRIYLEAQERKKKAFFRTVIDPNEATIYQEGSHGRGGISKGVRHCDYKFSNSDPMWIEPSDEHGLSFSSTVKHAVSTMEFLGGFQKKGTKVNCAYWIIEDSQHIPSGTGLSHINQLKWWL</sequence>
<dbReference type="AlphaFoldDB" id="A0A9X2J9W0"/>
<keyword evidence="2" id="KW-1185">Reference proteome</keyword>
<organism evidence="1 2">
    <name type="scientific">Microbulbifer okhotskensis</name>
    <dbReference type="NCBI Taxonomy" id="2926617"/>
    <lineage>
        <taxon>Bacteria</taxon>
        <taxon>Pseudomonadati</taxon>
        <taxon>Pseudomonadota</taxon>
        <taxon>Gammaproteobacteria</taxon>
        <taxon>Cellvibrionales</taxon>
        <taxon>Microbulbiferaceae</taxon>
        <taxon>Microbulbifer</taxon>
    </lineage>
</organism>
<dbReference type="RefSeq" id="WP_252473269.1">
    <property type="nucleotide sequence ID" value="NZ_JALBWM010000326.1"/>
</dbReference>
<evidence type="ECO:0000313" key="1">
    <source>
        <dbReference type="EMBL" id="MCO1337066.1"/>
    </source>
</evidence>
<evidence type="ECO:0000313" key="2">
    <source>
        <dbReference type="Proteomes" id="UP001139028"/>
    </source>
</evidence>
<reference evidence="1" key="1">
    <citation type="journal article" date="2022" name="Arch. Microbiol.">
        <title>Microbulbifer okhotskensis sp. nov., isolated from a deep bottom sediment of the Okhotsk Sea.</title>
        <authorList>
            <person name="Romanenko L."/>
            <person name="Kurilenko V."/>
            <person name="Otstavnykh N."/>
            <person name="Velansky P."/>
            <person name="Isaeva M."/>
            <person name="Mikhailov V."/>
        </authorList>
    </citation>
    <scope>NUCLEOTIDE SEQUENCE</scope>
    <source>
        <strain evidence="1">OS29</strain>
    </source>
</reference>
<dbReference type="EMBL" id="JALBWM010000326">
    <property type="protein sequence ID" value="MCO1337066.1"/>
    <property type="molecule type" value="Genomic_DNA"/>
</dbReference>
<accession>A0A9X2J9W0</accession>
<proteinExistence type="predicted"/>
<name>A0A9X2J9W0_9GAMM</name>
<comment type="caution">
    <text evidence="1">The sequence shown here is derived from an EMBL/GenBank/DDBJ whole genome shotgun (WGS) entry which is preliminary data.</text>
</comment>
<dbReference type="Proteomes" id="UP001139028">
    <property type="component" value="Unassembled WGS sequence"/>
</dbReference>
<protein>
    <submittedName>
        <fullName evidence="1">Uncharacterized protein</fullName>
    </submittedName>
</protein>
<gene>
    <name evidence="1" type="ORF">MO867_22335</name>
</gene>